<evidence type="ECO:0000256" key="1">
    <source>
        <dbReference type="SAM" id="MobiDB-lite"/>
    </source>
</evidence>
<evidence type="ECO:0000313" key="3">
    <source>
        <dbReference type="Proteomes" id="UP001183176"/>
    </source>
</evidence>
<dbReference type="EMBL" id="JAVREH010000036">
    <property type="protein sequence ID" value="MDT0263357.1"/>
    <property type="molecule type" value="Genomic_DNA"/>
</dbReference>
<name>A0ABU2JED2_9ACTN</name>
<accession>A0ABU2JED2</accession>
<dbReference type="RefSeq" id="WP_311424504.1">
    <property type="nucleotide sequence ID" value="NZ_JAVREH010000036.1"/>
</dbReference>
<protein>
    <recommendedName>
        <fullName evidence="4">CopG family transcriptional regulator</fullName>
    </recommendedName>
</protein>
<proteinExistence type="predicted"/>
<evidence type="ECO:0008006" key="4">
    <source>
        <dbReference type="Google" id="ProtNLM"/>
    </source>
</evidence>
<organism evidence="2 3">
    <name type="scientific">Jatrophihabitans lederbergiae</name>
    <dbReference type="NCBI Taxonomy" id="3075547"/>
    <lineage>
        <taxon>Bacteria</taxon>
        <taxon>Bacillati</taxon>
        <taxon>Actinomycetota</taxon>
        <taxon>Actinomycetes</taxon>
        <taxon>Jatrophihabitantales</taxon>
        <taxon>Jatrophihabitantaceae</taxon>
        <taxon>Jatrophihabitans</taxon>
    </lineage>
</organism>
<keyword evidence="3" id="KW-1185">Reference proteome</keyword>
<gene>
    <name evidence="2" type="ORF">RM423_18395</name>
</gene>
<sequence length="88" mass="9886">MTKRLDPKLARQLQDEAVRAEAAADAEPEADFPADASISWPNRSRMLTLRLRQSEYDAIQRAAEQRHLPASTFARSLLLDKLGDQHAS</sequence>
<reference evidence="3" key="1">
    <citation type="submission" date="2023-07" db="EMBL/GenBank/DDBJ databases">
        <title>30 novel species of actinomycetes from the DSMZ collection.</title>
        <authorList>
            <person name="Nouioui I."/>
        </authorList>
    </citation>
    <scope>NUCLEOTIDE SEQUENCE [LARGE SCALE GENOMIC DNA]</scope>
    <source>
        <strain evidence="3">DSM 44399</strain>
    </source>
</reference>
<dbReference type="Proteomes" id="UP001183176">
    <property type="component" value="Unassembled WGS sequence"/>
</dbReference>
<feature type="region of interest" description="Disordered" evidence="1">
    <location>
        <begin position="16"/>
        <end position="37"/>
    </location>
</feature>
<comment type="caution">
    <text evidence="2">The sequence shown here is derived from an EMBL/GenBank/DDBJ whole genome shotgun (WGS) entry which is preliminary data.</text>
</comment>
<evidence type="ECO:0000313" key="2">
    <source>
        <dbReference type="EMBL" id="MDT0263357.1"/>
    </source>
</evidence>